<dbReference type="GO" id="GO:0005743">
    <property type="term" value="C:mitochondrial inner membrane"/>
    <property type="evidence" value="ECO:0007669"/>
    <property type="project" value="UniProtKB-SubCell"/>
</dbReference>
<dbReference type="Pfam" id="PF08583">
    <property type="entry name" value="Cmc1"/>
    <property type="match status" value="1"/>
</dbReference>
<evidence type="ECO:0000256" key="1">
    <source>
        <dbReference type="ARBA" id="ARBA00007347"/>
    </source>
</evidence>
<keyword evidence="5" id="KW-1185">Reference proteome</keyword>
<comment type="similarity">
    <text evidence="1 3">Belongs to the CMC family.</text>
</comment>
<accession>A0AAN8A811</accession>
<comment type="subcellular location">
    <subcellularLocation>
        <location evidence="3">Mitochondrion inner membrane</location>
    </subcellularLocation>
</comment>
<protein>
    <recommendedName>
        <fullName evidence="3">COX assembly mitochondrial protein</fullName>
    </recommendedName>
</protein>
<evidence type="ECO:0000256" key="3">
    <source>
        <dbReference type="RuleBase" id="RU364104"/>
    </source>
</evidence>
<name>A0AAN8A811_9SACH</name>
<reference evidence="5" key="1">
    <citation type="submission" date="2023-07" db="EMBL/GenBank/DDBJ databases">
        <title>A draft genome of Kazachstania heterogenica Y-27499.</title>
        <authorList>
            <person name="Donic C."/>
            <person name="Kralova J.S."/>
            <person name="Fidel L."/>
            <person name="Ben-Dor S."/>
            <person name="Jung S."/>
        </authorList>
    </citation>
    <scope>NUCLEOTIDE SEQUENCE [LARGE SCALE GENOMIC DNA]</scope>
    <source>
        <strain evidence="5">Y27499</strain>
    </source>
</reference>
<proteinExistence type="inferred from homology"/>
<keyword evidence="2" id="KW-1015">Disulfide bond</keyword>
<keyword evidence="3" id="KW-0999">Mitochondrion inner membrane</keyword>
<keyword evidence="3" id="KW-0472">Membrane</keyword>
<dbReference type="AlphaFoldDB" id="A0AAN8A811"/>
<evidence type="ECO:0000313" key="5">
    <source>
        <dbReference type="Proteomes" id="UP001306508"/>
    </source>
</evidence>
<sequence>MFGVCNNEKDALTECLKRASFEAKKHAIIKNKEKRGILESKWKQFDDDEEDKILKIILERQLAKKDKSTFASDNSTPNQS</sequence>
<evidence type="ECO:0000256" key="2">
    <source>
        <dbReference type="ARBA" id="ARBA00023157"/>
    </source>
</evidence>
<evidence type="ECO:0000313" key="4">
    <source>
        <dbReference type="EMBL" id="KAK5779456.1"/>
    </source>
</evidence>
<dbReference type="InterPro" id="IPR013892">
    <property type="entry name" value="Cyt_c_biogenesis_Cmc1-like"/>
</dbReference>
<keyword evidence="3" id="KW-0143">Chaperone</keyword>
<organism evidence="4 5">
    <name type="scientific">Arxiozyma heterogenica</name>
    <dbReference type="NCBI Taxonomy" id="278026"/>
    <lineage>
        <taxon>Eukaryota</taxon>
        <taxon>Fungi</taxon>
        <taxon>Dikarya</taxon>
        <taxon>Ascomycota</taxon>
        <taxon>Saccharomycotina</taxon>
        <taxon>Saccharomycetes</taxon>
        <taxon>Saccharomycetales</taxon>
        <taxon>Saccharomycetaceae</taxon>
        <taxon>Arxiozyma</taxon>
    </lineage>
</organism>
<gene>
    <name evidence="4" type="ORF">RI543_003347</name>
</gene>
<dbReference type="Proteomes" id="UP001306508">
    <property type="component" value="Unassembled WGS sequence"/>
</dbReference>
<dbReference type="EMBL" id="JAWIZZ010000047">
    <property type="protein sequence ID" value="KAK5779456.1"/>
    <property type="molecule type" value="Genomic_DNA"/>
</dbReference>
<comment type="function">
    <text evidence="3">Required for mitochondrial cytochrome c oxidase (COX) assembly and respiration.</text>
</comment>
<keyword evidence="3" id="KW-0496">Mitochondrion</keyword>
<comment type="caution">
    <text evidence="4">The sequence shown here is derived from an EMBL/GenBank/DDBJ whole genome shotgun (WGS) entry which is preliminary data.</text>
</comment>